<dbReference type="HOGENOM" id="CLU_036001_2_1_1"/>
<gene>
    <name evidence="7" type="ORF">BOTBODRAFT_26910</name>
</gene>
<evidence type="ECO:0000256" key="5">
    <source>
        <dbReference type="ARBA" id="ARBA00048204"/>
    </source>
</evidence>
<dbReference type="Pfam" id="PF10343">
    <property type="entry name" value="Q_salvage"/>
    <property type="match status" value="1"/>
</dbReference>
<dbReference type="PANTHER" id="PTHR21314">
    <property type="entry name" value="QUEUOSINE 5'-PHOSPHATE N-GLYCOSYLASE_HYDROLASE-RELATED"/>
    <property type="match status" value="1"/>
</dbReference>
<comment type="similarity">
    <text evidence="2 6">Belongs to the QNG1 protein family.</text>
</comment>
<dbReference type="InParanoid" id="A0A067N9W7"/>
<reference evidence="8" key="1">
    <citation type="journal article" date="2014" name="Proc. Natl. Acad. Sci. U.S.A.">
        <title>Extensive sampling of basidiomycete genomes demonstrates inadequacy of the white-rot/brown-rot paradigm for wood decay fungi.</title>
        <authorList>
            <person name="Riley R."/>
            <person name="Salamov A.A."/>
            <person name="Brown D.W."/>
            <person name="Nagy L.G."/>
            <person name="Floudas D."/>
            <person name="Held B.W."/>
            <person name="Levasseur A."/>
            <person name="Lombard V."/>
            <person name="Morin E."/>
            <person name="Otillar R."/>
            <person name="Lindquist E.A."/>
            <person name="Sun H."/>
            <person name="LaButti K.M."/>
            <person name="Schmutz J."/>
            <person name="Jabbour D."/>
            <person name="Luo H."/>
            <person name="Baker S.E."/>
            <person name="Pisabarro A.G."/>
            <person name="Walton J.D."/>
            <person name="Blanchette R.A."/>
            <person name="Henrissat B."/>
            <person name="Martin F."/>
            <person name="Cullen D."/>
            <person name="Hibbett D.S."/>
            <person name="Grigoriev I.V."/>
        </authorList>
    </citation>
    <scope>NUCLEOTIDE SEQUENCE [LARGE SCALE GENOMIC DNA]</scope>
    <source>
        <strain evidence="8">FD-172 SS1</strain>
    </source>
</reference>
<dbReference type="FunCoup" id="A0A067N9W7">
    <property type="interactions" value="211"/>
</dbReference>
<evidence type="ECO:0000313" key="7">
    <source>
        <dbReference type="EMBL" id="KDQ20897.1"/>
    </source>
</evidence>
<evidence type="ECO:0000313" key="8">
    <source>
        <dbReference type="Proteomes" id="UP000027195"/>
    </source>
</evidence>
<evidence type="ECO:0000256" key="6">
    <source>
        <dbReference type="RuleBase" id="RU365002"/>
    </source>
</evidence>
<dbReference type="EC" id="3.2.2.-" evidence="6"/>
<dbReference type="GO" id="GO:0006400">
    <property type="term" value="P:tRNA modification"/>
    <property type="evidence" value="ECO:0007669"/>
    <property type="project" value="TreeGrafter"/>
</dbReference>
<dbReference type="GO" id="GO:0016787">
    <property type="term" value="F:hydrolase activity"/>
    <property type="evidence" value="ECO:0007669"/>
    <property type="project" value="UniProtKB-KW"/>
</dbReference>
<dbReference type="EMBL" id="KL198017">
    <property type="protein sequence ID" value="KDQ20897.1"/>
    <property type="molecule type" value="Genomic_DNA"/>
</dbReference>
<evidence type="ECO:0000256" key="4">
    <source>
        <dbReference type="ARBA" id="ARBA00035393"/>
    </source>
</evidence>
<dbReference type="PANTHER" id="PTHR21314:SF0">
    <property type="entry name" value="QUEUOSINE 5'-PHOSPHATE N-GLYCOSYLASE_HYDROLASE"/>
    <property type="match status" value="1"/>
</dbReference>
<organism evidence="7 8">
    <name type="scientific">Botryobasidium botryosum (strain FD-172 SS1)</name>
    <dbReference type="NCBI Taxonomy" id="930990"/>
    <lineage>
        <taxon>Eukaryota</taxon>
        <taxon>Fungi</taxon>
        <taxon>Dikarya</taxon>
        <taxon>Basidiomycota</taxon>
        <taxon>Agaricomycotina</taxon>
        <taxon>Agaricomycetes</taxon>
        <taxon>Cantharellales</taxon>
        <taxon>Botryobasidiaceae</taxon>
        <taxon>Botryobasidium</taxon>
    </lineage>
</organism>
<accession>A0A067N9W7</accession>
<keyword evidence="1 6" id="KW-0378">Hydrolase</keyword>
<dbReference type="Proteomes" id="UP000027195">
    <property type="component" value="Unassembled WGS sequence"/>
</dbReference>
<dbReference type="InterPro" id="IPR019438">
    <property type="entry name" value="Q_salvage"/>
</dbReference>
<sequence>MGHWPEDLLADLDPSHQLALDDDRNPVLASAEFVYKHANLIQLNPQGITAAAKYIHRRMQAESHSPSTWRAQPLHLIPPMPYDPSHPGTKATLDWIFFISAMNFSFWSEREDTFGRYAVQWKRGWSEEYRNTSAMYTGYWSLVAAVNRALEEGIPITDPTFFGDPSRCSDALIEHIFRADPSALETIPLLSDRITVLRQTGSILIAKFGGSYQGFLRAFNRRFLGKGTALDAVKMVVETFPCFRDEVTYQGRKVCFWKRPQILIGETWAAFHPPPSDPTPHPLFPRGVHQLTMFPDYRVPQIMHRLRILTYPPSLIDLLRSHKPLPPASEIEVVIRAAGVIGVEKVRQEINDLRRKDREAGVEGVDGAGGAEVSSVLIDFWLWDLAKAIEKGEVIEGIEIDEIVPAHRTRSIWY</sequence>
<comment type="function">
    <text evidence="6">Catalyzes the hydrolysis of queuosine 5'-phosphate, releasing the nucleobase queuine (q). Is required for salvage of queuine from exogenous queuosine (Q) that is imported and then converted to queuosine 5'-phosphate intracellularly.</text>
</comment>
<dbReference type="STRING" id="930990.A0A067N9W7"/>
<proteinExistence type="inferred from homology"/>
<dbReference type="OrthoDB" id="416777at2759"/>
<protein>
    <recommendedName>
        <fullName evidence="3 6">Queuosine 5'-phosphate N-glycosylase/hydrolase</fullName>
        <ecNumber evidence="6">3.2.2.-</ecNumber>
    </recommendedName>
    <alternativeName>
        <fullName evidence="4 6">Queuosine-nucleotide N-glycosylase/hydrolase</fullName>
    </alternativeName>
</protein>
<evidence type="ECO:0000256" key="1">
    <source>
        <dbReference type="ARBA" id="ARBA00022801"/>
    </source>
</evidence>
<comment type="catalytic activity">
    <reaction evidence="5 6">
        <text>queuosine 5'-phosphate + H2O = queuine + D-ribose 5-phosphate</text>
        <dbReference type="Rhea" id="RHEA:75387"/>
        <dbReference type="ChEBI" id="CHEBI:15377"/>
        <dbReference type="ChEBI" id="CHEBI:17433"/>
        <dbReference type="ChEBI" id="CHEBI:78346"/>
        <dbReference type="ChEBI" id="CHEBI:194371"/>
    </reaction>
    <physiologicalReaction direction="left-to-right" evidence="5 6">
        <dbReference type="Rhea" id="RHEA:75388"/>
    </physiologicalReaction>
</comment>
<dbReference type="AlphaFoldDB" id="A0A067N9W7"/>
<keyword evidence="8" id="KW-1185">Reference proteome</keyword>
<name>A0A067N9W7_BOTB1</name>
<evidence type="ECO:0000256" key="3">
    <source>
        <dbReference type="ARBA" id="ARBA00035306"/>
    </source>
</evidence>
<evidence type="ECO:0000256" key="2">
    <source>
        <dbReference type="ARBA" id="ARBA00035119"/>
    </source>
</evidence>